<reference evidence="2 3" key="1">
    <citation type="submission" date="2024-02" db="EMBL/GenBank/DDBJ databases">
        <title>Seven novel Bacillus-like species.</title>
        <authorList>
            <person name="Liu G."/>
        </authorList>
    </citation>
    <scope>NUCLEOTIDE SEQUENCE [LARGE SCALE GENOMIC DNA]</scope>
    <source>
        <strain evidence="2 3">FJAT-52991</strain>
    </source>
</reference>
<keyword evidence="3" id="KW-1185">Reference proteome</keyword>
<dbReference type="RefSeq" id="WP_338752446.1">
    <property type="nucleotide sequence ID" value="NZ_CP147404.1"/>
</dbReference>
<dbReference type="CDD" id="cd00077">
    <property type="entry name" value="HDc"/>
    <property type="match status" value="1"/>
</dbReference>
<dbReference type="Pfam" id="PF13487">
    <property type="entry name" value="HD_5"/>
    <property type="match status" value="1"/>
</dbReference>
<dbReference type="EMBL" id="CP147404">
    <property type="protein sequence ID" value="WXB93177.1"/>
    <property type="molecule type" value="Genomic_DNA"/>
</dbReference>
<dbReference type="PROSITE" id="PS51832">
    <property type="entry name" value="HD_GYP"/>
    <property type="match status" value="1"/>
</dbReference>
<dbReference type="InterPro" id="IPR037522">
    <property type="entry name" value="HD_GYP_dom"/>
</dbReference>
<name>A0ABZ2N648_9BACI</name>
<evidence type="ECO:0000313" key="2">
    <source>
        <dbReference type="EMBL" id="WXB93177.1"/>
    </source>
</evidence>
<organism evidence="2 3">
    <name type="scientific">Bacillus kandeliae</name>
    <dbReference type="NCBI Taxonomy" id="3129297"/>
    <lineage>
        <taxon>Bacteria</taxon>
        <taxon>Bacillati</taxon>
        <taxon>Bacillota</taxon>
        <taxon>Bacilli</taxon>
        <taxon>Bacillales</taxon>
        <taxon>Bacillaceae</taxon>
        <taxon>Bacillus</taxon>
    </lineage>
</organism>
<dbReference type="PANTHER" id="PTHR43155">
    <property type="entry name" value="CYCLIC DI-GMP PHOSPHODIESTERASE PA4108-RELATED"/>
    <property type="match status" value="1"/>
</dbReference>
<evidence type="ECO:0000259" key="1">
    <source>
        <dbReference type="PROSITE" id="PS51832"/>
    </source>
</evidence>
<dbReference type="SMART" id="SM00471">
    <property type="entry name" value="HDc"/>
    <property type="match status" value="1"/>
</dbReference>
<dbReference type="PANTHER" id="PTHR43155:SF2">
    <property type="entry name" value="CYCLIC DI-GMP PHOSPHODIESTERASE PA4108"/>
    <property type="match status" value="1"/>
</dbReference>
<protein>
    <submittedName>
        <fullName evidence="2">HD domain-containing phosphohydrolase</fullName>
    </submittedName>
</protein>
<dbReference type="InterPro" id="IPR003607">
    <property type="entry name" value="HD/PDEase_dom"/>
</dbReference>
<feature type="domain" description="HD-GYP" evidence="1">
    <location>
        <begin position="119"/>
        <end position="315"/>
    </location>
</feature>
<dbReference type="Gene3D" id="1.10.3210.10">
    <property type="entry name" value="Hypothetical protein af1432"/>
    <property type="match status" value="1"/>
</dbReference>
<proteinExistence type="predicted"/>
<dbReference type="Proteomes" id="UP001387364">
    <property type="component" value="Chromosome"/>
</dbReference>
<evidence type="ECO:0000313" key="3">
    <source>
        <dbReference type="Proteomes" id="UP001387364"/>
    </source>
</evidence>
<dbReference type="SUPFAM" id="SSF109604">
    <property type="entry name" value="HD-domain/PDEase-like"/>
    <property type="match status" value="1"/>
</dbReference>
<sequence length="358" mass="40501">MYIKVEELRAGDLLQDDVMGKTSCPLIAKNTILTDRHIELLKAFLIEEVDIQTDGSTLSETTDTSDQKDHVEDTAKALEEDFLKRYIEGEQQYNKEFLKWQAGMSIDIVKVREIILPLFEHARLNSDIYLHLHKWTSGHYYFHHPLAVGLISGAIAEKLNFENGMIIQAALAGILADCGLAKVPMNILKNSSFSTSENEKELRKHPLHSYNMVKELKLLKQEAKIAIFQHHERLDGTGYSMGDKGEKIHPLSRVVAVADTFCAMIAQKDDRKQVPPFKALEILKEDYFGKFDIAAVKALISIFTKIGPGTKVQLSNGQRGSVLFMKQQYPTRPLVQLAGDSSIVDLEKMRELYIEEIL</sequence>
<accession>A0ABZ2N648</accession>
<gene>
    <name evidence="2" type="ORF">WDJ61_00045</name>
</gene>